<feature type="domain" description="Ketoreductase" evidence="5">
    <location>
        <begin position="11"/>
        <end position="187"/>
    </location>
</feature>
<evidence type="ECO:0000256" key="1">
    <source>
        <dbReference type="ARBA" id="ARBA00006484"/>
    </source>
</evidence>
<dbReference type="PANTHER" id="PTHR44196">
    <property type="entry name" value="DEHYDROGENASE/REDUCTASE SDR FAMILY MEMBER 7B"/>
    <property type="match status" value="1"/>
</dbReference>
<evidence type="ECO:0000256" key="2">
    <source>
        <dbReference type="ARBA" id="ARBA00023002"/>
    </source>
</evidence>
<dbReference type="SMART" id="SM00822">
    <property type="entry name" value="PKS_KR"/>
    <property type="match status" value="1"/>
</dbReference>
<evidence type="ECO:0000313" key="6">
    <source>
        <dbReference type="EMBL" id="GAA3578169.1"/>
    </source>
</evidence>
<dbReference type="InterPro" id="IPR036291">
    <property type="entry name" value="NAD(P)-bd_dom_sf"/>
</dbReference>
<sequence>MKIRLKPLDEQVVVVLGASSGIGRASALRLAARGARLVVGARSQPGLASLVQEITAAGGEAVHLVCDAADPDQVQRLADLAVSRFGRIDTWVNAAALSLFATFEDTTPAEFRRVVEVNYLGQVHGALAALPHLRAAGQGALISISSVESRVALPLHAAYSAGKHAVQGAMDALRRDLIADGAPISVTTVKPATIDTPLFTNSRNKMDRRPKGPPPVYSPEVVAACVEHAAEHPVRDLLAGGAAAQMLATEALAPKVMDLLLAKVAIRAESTREKVPGGSPGNLDAPTSDDRVKADLHGRPSLFTWLQLHPRARVLTAAGALAAPTLVRRFRRA</sequence>
<evidence type="ECO:0000256" key="4">
    <source>
        <dbReference type="SAM" id="MobiDB-lite"/>
    </source>
</evidence>
<reference evidence="7" key="1">
    <citation type="journal article" date="2019" name="Int. J. Syst. Evol. Microbiol.">
        <title>The Global Catalogue of Microorganisms (GCM) 10K type strain sequencing project: providing services to taxonomists for standard genome sequencing and annotation.</title>
        <authorList>
            <consortium name="The Broad Institute Genomics Platform"/>
            <consortium name="The Broad Institute Genome Sequencing Center for Infectious Disease"/>
            <person name="Wu L."/>
            <person name="Ma J."/>
        </authorList>
    </citation>
    <scope>NUCLEOTIDE SEQUENCE [LARGE SCALE GENOMIC DNA]</scope>
    <source>
        <strain evidence="7">JCM 16540</strain>
    </source>
</reference>
<dbReference type="PANTHER" id="PTHR44196:SF1">
    <property type="entry name" value="DEHYDROGENASE_REDUCTASE SDR FAMILY MEMBER 7B"/>
    <property type="match status" value="1"/>
</dbReference>
<dbReference type="SUPFAM" id="SSF51735">
    <property type="entry name" value="NAD(P)-binding Rossmann-fold domains"/>
    <property type="match status" value="1"/>
</dbReference>
<comment type="caution">
    <text evidence="6">The sequence shown here is derived from an EMBL/GenBank/DDBJ whole genome shotgun (WGS) entry which is preliminary data.</text>
</comment>
<dbReference type="PRINTS" id="PR00080">
    <property type="entry name" value="SDRFAMILY"/>
</dbReference>
<dbReference type="EMBL" id="BAAAYR010000006">
    <property type="protein sequence ID" value="GAA3578169.1"/>
    <property type="molecule type" value="Genomic_DNA"/>
</dbReference>
<dbReference type="InterPro" id="IPR057326">
    <property type="entry name" value="KR_dom"/>
</dbReference>
<gene>
    <name evidence="6" type="ORF">GCM10022197_39430</name>
</gene>
<organism evidence="6 7">
    <name type="scientific">Microlunatus spumicola</name>
    <dbReference type="NCBI Taxonomy" id="81499"/>
    <lineage>
        <taxon>Bacteria</taxon>
        <taxon>Bacillati</taxon>
        <taxon>Actinomycetota</taxon>
        <taxon>Actinomycetes</taxon>
        <taxon>Propionibacteriales</taxon>
        <taxon>Propionibacteriaceae</taxon>
        <taxon>Microlunatus</taxon>
    </lineage>
</organism>
<dbReference type="InterPro" id="IPR002347">
    <property type="entry name" value="SDR_fam"/>
</dbReference>
<name>A0ABP6Y6A6_9ACTN</name>
<dbReference type="PRINTS" id="PR00081">
    <property type="entry name" value="GDHRDH"/>
</dbReference>
<protein>
    <submittedName>
        <fullName evidence="6">SDR family oxidoreductase</fullName>
    </submittedName>
</protein>
<evidence type="ECO:0000259" key="5">
    <source>
        <dbReference type="SMART" id="SM00822"/>
    </source>
</evidence>
<keyword evidence="7" id="KW-1185">Reference proteome</keyword>
<evidence type="ECO:0000313" key="7">
    <source>
        <dbReference type="Proteomes" id="UP001500767"/>
    </source>
</evidence>
<dbReference type="NCBIfam" id="NF005495">
    <property type="entry name" value="PRK07109.1"/>
    <property type="match status" value="1"/>
</dbReference>
<comment type="similarity">
    <text evidence="1 3">Belongs to the short-chain dehydrogenases/reductases (SDR) family.</text>
</comment>
<keyword evidence="2" id="KW-0560">Oxidoreductase</keyword>
<dbReference type="Pfam" id="PF00106">
    <property type="entry name" value="adh_short"/>
    <property type="match status" value="1"/>
</dbReference>
<evidence type="ECO:0000256" key="3">
    <source>
        <dbReference type="RuleBase" id="RU000363"/>
    </source>
</evidence>
<proteinExistence type="inferred from homology"/>
<dbReference type="Gene3D" id="3.40.50.720">
    <property type="entry name" value="NAD(P)-binding Rossmann-like Domain"/>
    <property type="match status" value="1"/>
</dbReference>
<dbReference type="Proteomes" id="UP001500767">
    <property type="component" value="Unassembled WGS sequence"/>
</dbReference>
<dbReference type="RefSeq" id="WP_204912878.1">
    <property type="nucleotide sequence ID" value="NZ_BAAAYR010000006.1"/>
</dbReference>
<feature type="region of interest" description="Disordered" evidence="4">
    <location>
        <begin position="271"/>
        <end position="293"/>
    </location>
</feature>
<accession>A0ABP6Y6A6</accession>